<dbReference type="NCBIfam" id="TIGR02481">
    <property type="entry name" value="hemeryth_dom"/>
    <property type="match status" value="1"/>
</dbReference>
<evidence type="ECO:0000256" key="1">
    <source>
        <dbReference type="ARBA" id="ARBA00010587"/>
    </source>
</evidence>
<dbReference type="STRING" id="1434232.MAIT1_02806"/>
<dbReference type="GO" id="GO:0046872">
    <property type="term" value="F:metal ion binding"/>
    <property type="evidence" value="ECO:0007669"/>
    <property type="project" value="UniProtKB-KW"/>
</dbReference>
<dbReference type="AlphaFoldDB" id="W0LMX4"/>
<dbReference type="Gene3D" id="1.20.120.50">
    <property type="entry name" value="Hemerythrin-like"/>
    <property type="match status" value="1"/>
</dbReference>
<evidence type="ECO:0000256" key="2">
    <source>
        <dbReference type="ARBA" id="ARBA00022621"/>
    </source>
</evidence>
<evidence type="ECO:0000256" key="4">
    <source>
        <dbReference type="ARBA" id="ARBA00023004"/>
    </source>
</evidence>
<keyword evidence="9" id="KW-1185">Reference proteome</keyword>
<reference evidence="8 9" key="2">
    <citation type="journal article" date="2016" name="BMC Genomics">
        <title>Combined genomic and structural analyses of a cultured magnetotactic bacterium reveals its niche adaptation to a dynamic environment.</title>
        <authorList>
            <person name="Araujo A.C."/>
            <person name="Morillo V."/>
            <person name="Cypriano J."/>
            <person name="Teixeira L.C."/>
            <person name="Leao P."/>
            <person name="Lyra S."/>
            <person name="Almeida L.G."/>
            <person name="Bazylinski D.A."/>
            <person name="Vasconcellos A.T."/>
            <person name="Abreu F."/>
            <person name="Lins U."/>
        </authorList>
    </citation>
    <scope>NUCLEOTIDE SEQUENCE [LARGE SCALE GENOMIC DNA]</scope>
    <source>
        <strain evidence="8 9">IT-1</strain>
    </source>
</reference>
<dbReference type="Proteomes" id="UP000194003">
    <property type="component" value="Unassembled WGS sequence"/>
</dbReference>
<sequence length="166" mass="18929">MFAWKTEFAVNIPAIDRDHKNLVKILSQIGLLDAAQPDFFPQLLEQAKRLIAYTVWHFEREEAFMGRYGYTGLRDHKAMHEAFNRGCLQLFREMMAMENDPNQHQAARILLGETVSDWLKAHILVEDRAFADFYHGKTPVPTHPPASQPSASAAMPDLPLGLPRIC</sequence>
<dbReference type="OrthoDB" id="7305302at2"/>
<evidence type="ECO:0000256" key="3">
    <source>
        <dbReference type="ARBA" id="ARBA00022723"/>
    </source>
</evidence>
<dbReference type="Pfam" id="PF01814">
    <property type="entry name" value="Hemerythrin"/>
    <property type="match status" value="1"/>
</dbReference>
<evidence type="ECO:0000313" key="7">
    <source>
        <dbReference type="EMBL" id="AHG23899.1"/>
    </source>
</evidence>
<evidence type="ECO:0000259" key="6">
    <source>
        <dbReference type="Pfam" id="PF01814"/>
    </source>
</evidence>
<protein>
    <submittedName>
        <fullName evidence="7 8">Hemerythrin-like metal-binding protein</fullName>
    </submittedName>
</protein>
<dbReference type="SUPFAM" id="SSF47188">
    <property type="entry name" value="Hemerythrin-like"/>
    <property type="match status" value="1"/>
</dbReference>
<reference evidence="7" key="1">
    <citation type="journal article" date="2014" name="Front. Microbiol.">
        <title>Isolation, cultivation and genomic analysis of magnetosome biomineralization genes of a new genus of South-seeking magnetotactic cocci within the Alphaproteobacteria.</title>
        <authorList>
            <person name="Morillo V."/>
            <person name="Abreu F."/>
            <person name="Araujo A.C."/>
            <person name="de Almeida L.G."/>
            <person name="Enrich-Prast A."/>
            <person name="Farina M."/>
            <person name="de Vasconcelos A.T."/>
            <person name="Bazylinski D.A."/>
            <person name="Lins U."/>
        </authorList>
    </citation>
    <scope>NUCLEOTIDE SEQUENCE</scope>
    <source>
        <strain evidence="7">IT-1</strain>
    </source>
</reference>
<dbReference type="CDD" id="cd12107">
    <property type="entry name" value="Hemerythrin"/>
    <property type="match status" value="1"/>
</dbReference>
<dbReference type="EMBL" id="LVJN01000004">
    <property type="protein sequence ID" value="OSM08646.1"/>
    <property type="molecule type" value="Genomic_DNA"/>
</dbReference>
<keyword evidence="3" id="KW-0479">Metal-binding</keyword>
<proteinExistence type="inferred from homology"/>
<dbReference type="InterPro" id="IPR012312">
    <property type="entry name" value="Hemerythrin-like"/>
</dbReference>
<evidence type="ECO:0000256" key="5">
    <source>
        <dbReference type="SAM" id="MobiDB-lite"/>
    </source>
</evidence>
<dbReference type="PROSITE" id="PS00550">
    <property type="entry name" value="HEMERYTHRINS"/>
    <property type="match status" value="1"/>
</dbReference>
<dbReference type="InterPro" id="IPR012827">
    <property type="entry name" value="Hemerythrin_metal-bd"/>
</dbReference>
<dbReference type="InterPro" id="IPR016131">
    <property type="entry name" value="Haemerythrin_Fe_BS"/>
</dbReference>
<name>W0LMX4_9PROT</name>
<dbReference type="RefSeq" id="WP_085440057.1">
    <property type="nucleotide sequence ID" value="NZ_LVJN01000004.1"/>
</dbReference>
<organism evidence="7">
    <name type="scientific">Magnetofaba australis IT-1</name>
    <dbReference type="NCBI Taxonomy" id="1434232"/>
    <lineage>
        <taxon>Bacteria</taxon>
        <taxon>Pseudomonadati</taxon>
        <taxon>Pseudomonadota</taxon>
        <taxon>Magnetococcia</taxon>
        <taxon>Magnetococcales</taxon>
        <taxon>Magnetococcaceae</taxon>
        <taxon>Magnetofaba</taxon>
    </lineage>
</organism>
<feature type="domain" description="Hemerythrin-like" evidence="6">
    <location>
        <begin position="12"/>
        <end position="131"/>
    </location>
</feature>
<comment type="similarity">
    <text evidence="1">Belongs to the hemerythrin family.</text>
</comment>
<dbReference type="InterPro" id="IPR035938">
    <property type="entry name" value="Hemerythrin-like_sf"/>
</dbReference>
<keyword evidence="2" id="KW-0813">Transport</keyword>
<keyword evidence="4" id="KW-0408">Iron</keyword>
<feature type="region of interest" description="Disordered" evidence="5">
    <location>
        <begin position="140"/>
        <end position="160"/>
    </location>
</feature>
<dbReference type="PANTHER" id="PTHR37164">
    <property type="entry name" value="BACTERIOHEMERYTHRIN"/>
    <property type="match status" value="1"/>
</dbReference>
<dbReference type="NCBIfam" id="NF033749">
    <property type="entry name" value="bact_hemeryth"/>
    <property type="match status" value="1"/>
</dbReference>
<dbReference type="EMBL" id="KF933436">
    <property type="protein sequence ID" value="AHG23899.1"/>
    <property type="molecule type" value="Genomic_DNA"/>
</dbReference>
<dbReference type="InterPro" id="IPR050669">
    <property type="entry name" value="Hemerythrin"/>
</dbReference>
<dbReference type="PANTHER" id="PTHR37164:SF1">
    <property type="entry name" value="BACTERIOHEMERYTHRIN"/>
    <property type="match status" value="1"/>
</dbReference>
<accession>W0LMX4</accession>
<keyword evidence="2" id="KW-0561">Oxygen transport</keyword>
<dbReference type="GO" id="GO:0005344">
    <property type="term" value="F:oxygen carrier activity"/>
    <property type="evidence" value="ECO:0007669"/>
    <property type="project" value="UniProtKB-KW"/>
</dbReference>
<evidence type="ECO:0000313" key="8">
    <source>
        <dbReference type="EMBL" id="OSM08646.1"/>
    </source>
</evidence>
<gene>
    <name evidence="8" type="ORF">MAIT1_02806</name>
    <name evidence="7" type="ORF">MIIT1_02806</name>
</gene>
<evidence type="ECO:0000313" key="9">
    <source>
        <dbReference type="Proteomes" id="UP000194003"/>
    </source>
</evidence>